<feature type="transmembrane region" description="Helical" evidence="6">
    <location>
        <begin position="252"/>
        <end position="271"/>
    </location>
</feature>
<dbReference type="InterPro" id="IPR004869">
    <property type="entry name" value="MMPL_dom"/>
</dbReference>
<evidence type="ECO:0000256" key="3">
    <source>
        <dbReference type="ARBA" id="ARBA00022692"/>
    </source>
</evidence>
<dbReference type="Pfam" id="PF03176">
    <property type="entry name" value="MMPL"/>
    <property type="match status" value="1"/>
</dbReference>
<dbReference type="Gene3D" id="1.20.1640.10">
    <property type="entry name" value="Multidrug efflux transporter AcrB transmembrane domain"/>
    <property type="match status" value="2"/>
</dbReference>
<evidence type="ECO:0000256" key="4">
    <source>
        <dbReference type="ARBA" id="ARBA00022989"/>
    </source>
</evidence>
<feature type="transmembrane region" description="Helical" evidence="6">
    <location>
        <begin position="345"/>
        <end position="364"/>
    </location>
</feature>
<evidence type="ECO:0000259" key="7">
    <source>
        <dbReference type="Pfam" id="PF03176"/>
    </source>
</evidence>
<feature type="transmembrane region" description="Helical" evidence="6">
    <location>
        <begin position="721"/>
        <end position="742"/>
    </location>
</feature>
<feature type="transmembrane region" description="Helical" evidence="6">
    <location>
        <begin position="370"/>
        <end position="389"/>
    </location>
</feature>
<evidence type="ECO:0000256" key="2">
    <source>
        <dbReference type="ARBA" id="ARBA00022475"/>
    </source>
</evidence>
<dbReference type="PANTHER" id="PTHR33406:SF13">
    <property type="entry name" value="MEMBRANE PROTEIN YDFJ"/>
    <property type="match status" value="1"/>
</dbReference>
<feature type="transmembrane region" description="Helical" evidence="6">
    <location>
        <begin position="690"/>
        <end position="709"/>
    </location>
</feature>
<feature type="domain" description="Membrane transport protein MMPL" evidence="7">
    <location>
        <begin position="190"/>
        <end position="414"/>
    </location>
</feature>
<protein>
    <submittedName>
        <fullName evidence="8">Membrane protein</fullName>
    </submittedName>
</protein>
<dbReference type="SUPFAM" id="SSF82866">
    <property type="entry name" value="Multidrug efflux transporter AcrB transmembrane domain"/>
    <property type="match status" value="2"/>
</dbReference>
<feature type="transmembrane region" description="Helical" evidence="6">
    <location>
        <begin position="664"/>
        <end position="684"/>
    </location>
</feature>
<feature type="transmembrane region" description="Helical" evidence="6">
    <location>
        <begin position="278"/>
        <end position="299"/>
    </location>
</feature>
<dbReference type="HOGENOM" id="CLU_017576_1_0_6"/>
<feature type="transmembrane region" description="Helical" evidence="6">
    <location>
        <begin position="421"/>
        <end position="442"/>
    </location>
</feature>
<proteinExistence type="predicted"/>
<feature type="transmembrane region" description="Helical" evidence="6">
    <location>
        <begin position="305"/>
        <end position="325"/>
    </location>
</feature>
<accession>A0A0H2XCF7</accession>
<dbReference type="InterPro" id="IPR050545">
    <property type="entry name" value="Mycobact_MmpL"/>
</dbReference>
<keyword evidence="2" id="KW-1003">Cell membrane</keyword>
<name>A0A0H2XCF7_XANC8</name>
<organism evidence="8 9">
    <name type="scientific">Xanthomonas campestris pv. campestris (strain 8004)</name>
    <dbReference type="NCBI Taxonomy" id="314565"/>
    <lineage>
        <taxon>Bacteria</taxon>
        <taxon>Pseudomonadati</taxon>
        <taxon>Pseudomonadota</taxon>
        <taxon>Gammaproteobacteria</taxon>
        <taxon>Lysobacterales</taxon>
        <taxon>Lysobacteraceae</taxon>
        <taxon>Xanthomonas</taxon>
    </lineage>
</organism>
<keyword evidence="4 6" id="KW-1133">Transmembrane helix</keyword>
<evidence type="ECO:0000313" key="9">
    <source>
        <dbReference type="Proteomes" id="UP000000420"/>
    </source>
</evidence>
<dbReference type="Proteomes" id="UP000000420">
    <property type="component" value="Chromosome"/>
</dbReference>
<comment type="subcellular location">
    <subcellularLocation>
        <location evidence="1">Cell membrane</location>
        <topology evidence="1">Multi-pass membrane protein</topology>
    </subcellularLocation>
</comment>
<reference evidence="8 9" key="1">
    <citation type="journal article" date="2005" name="Genome Res.">
        <title>Comparative and functional genomic analyses of the pathogenicity of phytopathogen Xanthomonas campestris pv. campestris.</title>
        <authorList>
            <person name="Qian W."/>
            <person name="Jia Y."/>
            <person name="Ren S.X."/>
            <person name="He Y.Q."/>
            <person name="Feng J.X."/>
            <person name="Lu L.F."/>
            <person name="Sun Q."/>
            <person name="Ying G."/>
            <person name="Tang D.J."/>
            <person name="Tang H."/>
            <person name="Wu W."/>
            <person name="Hao P."/>
            <person name="Wang L."/>
            <person name="Jiang B.L."/>
            <person name="Zeng S."/>
            <person name="Gu W.Y."/>
            <person name="Lu G."/>
            <person name="Rong L."/>
            <person name="Tian Y."/>
            <person name="Yao Z."/>
            <person name="Fu G."/>
            <person name="Chen B."/>
            <person name="Fang R."/>
            <person name="Qiang B."/>
            <person name="Chen Z."/>
            <person name="Zhao G.P."/>
            <person name="Tang J.L."/>
            <person name="He C."/>
        </authorList>
    </citation>
    <scope>NUCLEOTIDE SEQUENCE [LARGE SCALE GENOMIC DNA]</scope>
    <source>
        <strain evidence="8 9">8004</strain>
    </source>
</reference>
<dbReference type="AlphaFoldDB" id="A0A0H2XCF7"/>
<dbReference type="RefSeq" id="WP_011270078.1">
    <property type="nucleotide sequence ID" value="NC_007086.1"/>
</dbReference>
<dbReference type="KEGG" id="xcb:XC_4094"/>
<dbReference type="PANTHER" id="PTHR33406">
    <property type="entry name" value="MEMBRANE PROTEIN MJ1562-RELATED"/>
    <property type="match status" value="1"/>
</dbReference>
<sequence>MAFELNANRRIGLALLWLALLAVAGFWLSETLKVSGDLRKFMPAPRTPAQKLLIEELGEGPGSRLLLMSLSNSDPATLAAQSRALYRTLAAQPDLFELVGNGGSAGLEAIPQRLLPYRYLLSDSFDAAPLDAAALETALQARVQDLGSPAGAMVEPLLPRDPTLEVLHLAETLQPAAAPQTRDEVWFDRAGTSALLVVQTRAAGFDPTGQQLAYDAVQAAFAKVSAGTATRMTLTGPGAFAVEIAARTQGEAQWIGTLDTVGLVLLLLVAYRSWKIPVLGVLPLASAGLAGLGAVALLFDGVHGITVAFGFTLIGVVQDYPIHLFSHQRPGLDPRANARHLWPTLATGVVSTCIAYVTFLFSGVDGLRQLAVFTIAGLATAAVTTRWLLPWLIDPAPRDYADSRLLAALWRAIARLPRPRLSLAVIAVVGIAVIAFAPGQFWQNDLSKLTPVPPKALAQDTHLRQELGAPDVRYVLALSAPSDEAALQASERLRPRLDALVREGALAGYDMAARYLPSAKTQQARQAALPDAAQASALLQQAVAATPFRSDVFAPFLQDLQTAKQAAPLAPKDLAGSPLATSVGGLLLGRSDRSTALVSLTGLRDPAVIASAVQGSGAQLLDLKEASESLVAAYRGRVLGALLLAALLLAATVAIALRSPRRIVRVLLPMALTTVLILAILRGMGVELNLFHLIALILAAGLGLDYALFFDHAGDDHADQLRTLHALIVCSLMTLLVFALLAASSIPVLRAIGSTVALGVLFNFILALLVSREPALERPAGEVTDART</sequence>
<dbReference type="EMBL" id="CP000050">
    <property type="protein sequence ID" value="AAY51133.1"/>
    <property type="molecule type" value="Genomic_DNA"/>
</dbReference>
<evidence type="ECO:0000256" key="5">
    <source>
        <dbReference type="ARBA" id="ARBA00023136"/>
    </source>
</evidence>
<feature type="transmembrane region" description="Helical" evidence="6">
    <location>
        <begin position="638"/>
        <end position="657"/>
    </location>
</feature>
<evidence type="ECO:0000313" key="8">
    <source>
        <dbReference type="EMBL" id="AAY51133.1"/>
    </source>
</evidence>
<evidence type="ECO:0000256" key="1">
    <source>
        <dbReference type="ARBA" id="ARBA00004651"/>
    </source>
</evidence>
<dbReference type="GO" id="GO:0005886">
    <property type="term" value="C:plasma membrane"/>
    <property type="evidence" value="ECO:0007669"/>
    <property type="project" value="UniProtKB-SubCell"/>
</dbReference>
<keyword evidence="5 6" id="KW-0472">Membrane</keyword>
<gene>
    <name evidence="8" type="ordered locus">XC_4094</name>
</gene>
<keyword evidence="3 6" id="KW-0812">Transmembrane</keyword>
<feature type="transmembrane region" description="Helical" evidence="6">
    <location>
        <begin position="748"/>
        <end position="770"/>
    </location>
</feature>
<evidence type="ECO:0000256" key="6">
    <source>
        <dbReference type="SAM" id="Phobius"/>
    </source>
</evidence>